<dbReference type="RefSeq" id="WP_158053466.1">
    <property type="nucleotide sequence ID" value="NZ_WBKB01000014.1"/>
</dbReference>
<comment type="caution">
    <text evidence="1">The sequence shown here is derived from an EMBL/GenBank/DDBJ whole genome shotgun (WGS) entry which is preliminary data.</text>
</comment>
<dbReference type="EMBL" id="WBKB01000014">
    <property type="protein sequence ID" value="KAB1640571.1"/>
    <property type="molecule type" value="Genomic_DNA"/>
</dbReference>
<reference evidence="1 2" key="1">
    <citation type="submission" date="2019-09" db="EMBL/GenBank/DDBJ databases">
        <title>Phylogeny of genus Pseudoclavibacter and closely related genus.</title>
        <authorList>
            <person name="Li Y."/>
        </authorList>
    </citation>
    <scope>NUCLEOTIDE SEQUENCE [LARGE SCALE GENOMIC DNA]</scope>
    <source>
        <strain evidence="1 2">KCTC 13959</strain>
    </source>
</reference>
<keyword evidence="2" id="KW-1185">Reference proteome</keyword>
<protein>
    <submittedName>
        <fullName evidence="1">Uncharacterized protein</fullName>
    </submittedName>
</protein>
<accession>A0A7J5B7B1</accession>
<dbReference type="AlphaFoldDB" id="A0A7J5B7B1"/>
<organism evidence="1 2">
    <name type="scientific">Gulosibacter chungangensis</name>
    <dbReference type="NCBI Taxonomy" id="979746"/>
    <lineage>
        <taxon>Bacteria</taxon>
        <taxon>Bacillati</taxon>
        <taxon>Actinomycetota</taxon>
        <taxon>Actinomycetes</taxon>
        <taxon>Micrococcales</taxon>
        <taxon>Microbacteriaceae</taxon>
        <taxon>Gulosibacter</taxon>
    </lineage>
</organism>
<gene>
    <name evidence="1" type="ORF">F8O05_14490</name>
</gene>
<name>A0A7J5B7B1_9MICO</name>
<dbReference type="Proteomes" id="UP000433493">
    <property type="component" value="Unassembled WGS sequence"/>
</dbReference>
<proteinExistence type="predicted"/>
<sequence>MSSFLIVYNRRSGHVKMRRFDGKSAAREALLERFRLEKSIEDPDVEVVALNSDSEETVRKTHSRYFQRENLDAA</sequence>
<dbReference type="OrthoDB" id="4418218at2"/>
<evidence type="ECO:0000313" key="1">
    <source>
        <dbReference type="EMBL" id="KAB1640571.1"/>
    </source>
</evidence>
<evidence type="ECO:0000313" key="2">
    <source>
        <dbReference type="Proteomes" id="UP000433493"/>
    </source>
</evidence>